<sequence length="92" mass="10273">MVQGFVHFLHMNTIAISQFRSNLPKLIDEVDTYMKRLVITVSGKPKAVVLSLNELESLEETAEVLAIPGAKKSILRGLKQAKKRQGAHFKTL</sequence>
<comment type="caution">
    <text evidence="3">The sequence shown here is derived from an EMBL/GenBank/DDBJ whole genome shotgun (WGS) entry which is preliminary data.</text>
</comment>
<protein>
    <recommendedName>
        <fullName evidence="2">Antitoxin</fullName>
    </recommendedName>
</protein>
<comment type="similarity">
    <text evidence="1 2">Belongs to the phD/YefM antitoxin family.</text>
</comment>
<dbReference type="Gene3D" id="3.40.1620.10">
    <property type="entry name" value="YefM-like domain"/>
    <property type="match status" value="1"/>
</dbReference>
<accession>A0A2M7BWK2</accession>
<gene>
    <name evidence="3" type="ORF">COS50_03000</name>
</gene>
<evidence type="ECO:0000256" key="1">
    <source>
        <dbReference type="ARBA" id="ARBA00009981"/>
    </source>
</evidence>
<dbReference type="EMBL" id="PEUY01000042">
    <property type="protein sequence ID" value="PIV10905.1"/>
    <property type="molecule type" value="Genomic_DNA"/>
</dbReference>
<dbReference type="PANTHER" id="PTHR33713:SF6">
    <property type="entry name" value="ANTITOXIN YEFM"/>
    <property type="match status" value="1"/>
</dbReference>
<dbReference type="InterPro" id="IPR051405">
    <property type="entry name" value="phD/YefM_antitoxin"/>
</dbReference>
<dbReference type="Proteomes" id="UP000230673">
    <property type="component" value="Unassembled WGS sequence"/>
</dbReference>
<dbReference type="AlphaFoldDB" id="A0A2M7BWK2"/>
<comment type="function">
    <text evidence="2">Antitoxin component of a type II toxin-antitoxin (TA) system.</text>
</comment>
<name>A0A2M7BWK2_9BACT</name>
<dbReference type="Pfam" id="PF02604">
    <property type="entry name" value="PhdYeFM_antitox"/>
    <property type="match status" value="1"/>
</dbReference>
<dbReference type="InterPro" id="IPR036165">
    <property type="entry name" value="YefM-like_sf"/>
</dbReference>
<reference evidence="4" key="1">
    <citation type="submission" date="2017-09" db="EMBL/GenBank/DDBJ databases">
        <title>Depth-based differentiation of microbial function through sediment-hosted aquifers and enrichment of novel symbionts in the deep terrestrial subsurface.</title>
        <authorList>
            <person name="Probst A.J."/>
            <person name="Ladd B."/>
            <person name="Jarett J.K."/>
            <person name="Geller-Mcgrath D.E."/>
            <person name="Sieber C.M.K."/>
            <person name="Emerson J.B."/>
            <person name="Anantharaman K."/>
            <person name="Thomas B.C."/>
            <person name="Malmstrom R."/>
            <person name="Stieglmeier M."/>
            <person name="Klingl A."/>
            <person name="Woyke T."/>
            <person name="Ryan C.M."/>
            <person name="Banfield J.F."/>
        </authorList>
    </citation>
    <scope>NUCLEOTIDE SEQUENCE [LARGE SCALE GENOMIC DNA]</scope>
</reference>
<dbReference type="InterPro" id="IPR006442">
    <property type="entry name" value="Antitoxin_Phd/YefM"/>
</dbReference>
<evidence type="ECO:0000313" key="4">
    <source>
        <dbReference type="Proteomes" id="UP000230673"/>
    </source>
</evidence>
<organism evidence="3 4">
    <name type="scientific">Candidatus Roizmanbacteria bacterium CG03_land_8_20_14_0_80_35_26</name>
    <dbReference type="NCBI Taxonomy" id="1974845"/>
    <lineage>
        <taxon>Bacteria</taxon>
        <taxon>Candidatus Roizmaniibacteriota</taxon>
    </lineage>
</organism>
<evidence type="ECO:0000313" key="3">
    <source>
        <dbReference type="EMBL" id="PIV10905.1"/>
    </source>
</evidence>
<evidence type="ECO:0000256" key="2">
    <source>
        <dbReference type="RuleBase" id="RU362080"/>
    </source>
</evidence>
<dbReference type="SUPFAM" id="SSF143120">
    <property type="entry name" value="YefM-like"/>
    <property type="match status" value="1"/>
</dbReference>
<dbReference type="PANTHER" id="PTHR33713">
    <property type="entry name" value="ANTITOXIN YAFN-RELATED"/>
    <property type="match status" value="1"/>
</dbReference>
<proteinExistence type="inferred from homology"/>
<dbReference type="NCBIfam" id="TIGR01552">
    <property type="entry name" value="phd_fam"/>
    <property type="match status" value="1"/>
</dbReference>